<accession>A0A3G5AA14</accession>
<organism evidence="2">
    <name type="scientific">Hyperionvirus sp</name>
    <dbReference type="NCBI Taxonomy" id="2487770"/>
    <lineage>
        <taxon>Viruses</taxon>
        <taxon>Varidnaviria</taxon>
        <taxon>Bamfordvirae</taxon>
        <taxon>Nucleocytoviricota</taxon>
        <taxon>Megaviricetes</taxon>
        <taxon>Imitervirales</taxon>
        <taxon>Mimiviridae</taxon>
        <taxon>Klosneuvirinae</taxon>
    </lineage>
</organism>
<keyword evidence="1" id="KW-0812">Transmembrane</keyword>
<feature type="transmembrane region" description="Helical" evidence="1">
    <location>
        <begin position="93"/>
        <end position="109"/>
    </location>
</feature>
<feature type="transmembrane region" description="Helical" evidence="1">
    <location>
        <begin position="68"/>
        <end position="87"/>
    </location>
</feature>
<dbReference type="EMBL" id="MK072399">
    <property type="protein sequence ID" value="AYV84106.1"/>
    <property type="molecule type" value="Genomic_DNA"/>
</dbReference>
<evidence type="ECO:0000256" key="1">
    <source>
        <dbReference type="SAM" id="Phobius"/>
    </source>
</evidence>
<feature type="transmembrane region" description="Helical" evidence="1">
    <location>
        <begin position="7"/>
        <end position="29"/>
    </location>
</feature>
<keyword evidence="1" id="KW-1133">Transmembrane helix</keyword>
<name>A0A3G5AA14_9VIRU</name>
<keyword evidence="1" id="KW-0472">Membrane</keyword>
<sequence>MGIFGELIFSLPLGFVYSVFVYKLAQVMFGVSGSVAVQQRILLFLWIVGVAGIILTKVVTLNSKYIRGGLIIGSIILIAFPILTGWGILRDDIKLLIVGVALGSLLYYYHEPKKI</sequence>
<reference evidence="2" key="1">
    <citation type="submission" date="2018-10" db="EMBL/GenBank/DDBJ databases">
        <title>Hidden diversity of soil giant viruses.</title>
        <authorList>
            <person name="Schulz F."/>
            <person name="Alteio L."/>
            <person name="Goudeau D."/>
            <person name="Ryan E.M."/>
            <person name="Malmstrom R.R."/>
            <person name="Blanchard J."/>
            <person name="Woyke T."/>
        </authorList>
    </citation>
    <scope>NUCLEOTIDE SEQUENCE</scope>
    <source>
        <strain evidence="2">HYV1</strain>
    </source>
</reference>
<proteinExistence type="predicted"/>
<evidence type="ECO:0000313" key="2">
    <source>
        <dbReference type="EMBL" id="AYV84106.1"/>
    </source>
</evidence>
<gene>
    <name evidence="2" type="ORF">Hyperionvirus17_26</name>
</gene>
<feature type="transmembrane region" description="Helical" evidence="1">
    <location>
        <begin position="41"/>
        <end position="61"/>
    </location>
</feature>
<protein>
    <submittedName>
        <fullName evidence="2">Uncharacterized protein</fullName>
    </submittedName>
</protein>